<reference evidence="2 3" key="1">
    <citation type="journal article" date="2013" name="Genome Announc.">
        <title>Complete Genome Sequence of Leifsonia xyli subsp. cynodontis Strain DSM46306, a Gram-Positive Bacterial Pathogen of Grasses.</title>
        <authorList>
            <person name="Monteiro-Vitorello C.B."/>
            <person name="Zerillo M.M."/>
            <person name="Van Sluys M.A."/>
            <person name="Camargo L.E."/>
            <person name="Kitajima J.P."/>
        </authorList>
    </citation>
    <scope>NUCLEOTIDE SEQUENCE [LARGE SCALE GENOMIC DNA]</scope>
    <source>
        <strain evidence="2 3">DSM 46306</strain>
    </source>
</reference>
<name>U3PCG8_LEIXC</name>
<evidence type="ECO:0000313" key="2">
    <source>
        <dbReference type="EMBL" id="AGW42442.1"/>
    </source>
</evidence>
<dbReference type="eggNOG" id="COG0671">
    <property type="taxonomic scope" value="Bacteria"/>
</dbReference>
<keyword evidence="3" id="KW-1185">Reference proteome</keyword>
<feature type="transmembrane region" description="Helical" evidence="1">
    <location>
        <begin position="89"/>
        <end position="110"/>
    </location>
</feature>
<dbReference type="EMBL" id="CP006734">
    <property type="protein sequence ID" value="AGW42442.1"/>
    <property type="molecule type" value="Genomic_DNA"/>
</dbReference>
<gene>
    <name evidence="2" type="ORF">O159_25080</name>
</gene>
<accession>U3PCG8</accession>
<dbReference type="KEGG" id="lxy:O159_25080"/>
<evidence type="ECO:0000256" key="1">
    <source>
        <dbReference type="SAM" id="Phobius"/>
    </source>
</evidence>
<proteinExistence type="predicted"/>
<organism evidence="2 3">
    <name type="scientific">Leifsonia xyli subsp. cynodontis DSM 46306</name>
    <dbReference type="NCBI Taxonomy" id="1389489"/>
    <lineage>
        <taxon>Bacteria</taxon>
        <taxon>Bacillati</taxon>
        <taxon>Actinomycetota</taxon>
        <taxon>Actinomycetes</taxon>
        <taxon>Micrococcales</taxon>
        <taxon>Microbacteriaceae</taxon>
        <taxon>Leifsonia</taxon>
    </lineage>
</organism>
<protein>
    <recommendedName>
        <fullName evidence="4">Phosphatidic acid phosphatase type 2/haloperoxidase domain-containing protein</fullName>
    </recommendedName>
</protein>
<keyword evidence="1" id="KW-0472">Membrane</keyword>
<keyword evidence="1" id="KW-1133">Transmembrane helix</keyword>
<keyword evidence="1" id="KW-0812">Transmembrane</keyword>
<feature type="transmembrane region" description="Helical" evidence="1">
    <location>
        <begin position="156"/>
        <end position="176"/>
    </location>
</feature>
<feature type="transmembrane region" description="Helical" evidence="1">
    <location>
        <begin position="65"/>
        <end position="83"/>
    </location>
</feature>
<dbReference type="PATRIC" id="fig|1389489.3.peg.2406"/>
<sequence>MFGPAPLLTVAFVEAGLWVGSAPGWWALLPILGVAVVPYLAMIWLARQGRVSDRFVGQRSQRLPILLGVLGVVFGVIVILLGVRAPWEVTSLTIASAVGLIVVMAVNVVWKLSIHMAIAAFVWLLQFTVMPWWAAALLGLAVITLGWARIVVRAHTTAQVLVGVLAGAVVFIVYLVL</sequence>
<evidence type="ECO:0000313" key="3">
    <source>
        <dbReference type="Proteomes" id="UP000016743"/>
    </source>
</evidence>
<dbReference type="HOGENOM" id="CLU_093776_0_1_11"/>
<dbReference type="AlphaFoldDB" id="U3PCG8"/>
<evidence type="ECO:0008006" key="4">
    <source>
        <dbReference type="Google" id="ProtNLM"/>
    </source>
</evidence>
<feature type="transmembrane region" description="Helical" evidence="1">
    <location>
        <begin position="25"/>
        <end position="45"/>
    </location>
</feature>
<feature type="transmembrane region" description="Helical" evidence="1">
    <location>
        <begin position="122"/>
        <end position="150"/>
    </location>
</feature>
<dbReference type="STRING" id="1389489.O159_25080"/>
<dbReference type="Proteomes" id="UP000016743">
    <property type="component" value="Chromosome"/>
</dbReference>